<protein>
    <submittedName>
        <fullName evidence="1">Uncharacterized protein</fullName>
    </submittedName>
</protein>
<gene>
    <name evidence="1" type="ORF">SVIM_LOCUS477710</name>
</gene>
<sequence length="23" mass="2676">MPICDSVFSYMATLCSLTWLKCY</sequence>
<organism evidence="1">
    <name type="scientific">Salix viminalis</name>
    <name type="common">Common osier</name>
    <name type="synonym">Basket willow</name>
    <dbReference type="NCBI Taxonomy" id="40686"/>
    <lineage>
        <taxon>Eukaryota</taxon>
        <taxon>Viridiplantae</taxon>
        <taxon>Streptophyta</taxon>
        <taxon>Embryophyta</taxon>
        <taxon>Tracheophyta</taxon>
        <taxon>Spermatophyta</taxon>
        <taxon>Magnoliopsida</taxon>
        <taxon>eudicotyledons</taxon>
        <taxon>Gunneridae</taxon>
        <taxon>Pentapetalae</taxon>
        <taxon>rosids</taxon>
        <taxon>fabids</taxon>
        <taxon>Malpighiales</taxon>
        <taxon>Salicaceae</taxon>
        <taxon>Saliceae</taxon>
        <taxon>Salix</taxon>
    </lineage>
</organism>
<accession>A0A6N2N7N3</accession>
<dbReference type="EMBL" id="CAADRP010002174">
    <property type="protein sequence ID" value="VFU62976.1"/>
    <property type="molecule type" value="Genomic_DNA"/>
</dbReference>
<proteinExistence type="predicted"/>
<name>A0A6N2N7N3_SALVM</name>
<reference evidence="1" key="1">
    <citation type="submission" date="2019-03" db="EMBL/GenBank/DDBJ databases">
        <authorList>
            <person name="Mank J."/>
            <person name="Almeida P."/>
        </authorList>
    </citation>
    <scope>NUCLEOTIDE SEQUENCE</scope>
    <source>
        <strain evidence="1">78183</strain>
    </source>
</reference>
<evidence type="ECO:0000313" key="1">
    <source>
        <dbReference type="EMBL" id="VFU62976.1"/>
    </source>
</evidence>
<dbReference type="AlphaFoldDB" id="A0A6N2N7N3"/>